<dbReference type="AlphaFoldDB" id="A0AAX4NXE5"/>
<evidence type="ECO:0000256" key="1">
    <source>
        <dbReference type="SAM" id="SignalP"/>
    </source>
</evidence>
<reference evidence="2 3" key="1">
    <citation type="submission" date="2024-03" db="EMBL/GenBank/DDBJ databases">
        <title>Complete genome sequence of the green alga Chloropicon roscoffensis RCC1871.</title>
        <authorList>
            <person name="Lemieux C."/>
            <person name="Pombert J.-F."/>
            <person name="Otis C."/>
            <person name="Turmel M."/>
        </authorList>
    </citation>
    <scope>NUCLEOTIDE SEQUENCE [LARGE SCALE GENOMIC DNA]</scope>
    <source>
        <strain evidence="2 3">RCC1871</strain>
    </source>
</reference>
<protein>
    <recommendedName>
        <fullName evidence="4">Glycoside hydrolase family 31 N-terminal domain-containing protein</fullName>
    </recommendedName>
</protein>
<gene>
    <name evidence="2" type="ORF">HKI87_01g01100</name>
</gene>
<feature type="signal peptide" evidence="1">
    <location>
        <begin position="1"/>
        <end position="32"/>
    </location>
</feature>
<evidence type="ECO:0008006" key="4">
    <source>
        <dbReference type="Google" id="ProtNLM"/>
    </source>
</evidence>
<name>A0AAX4NXE5_9CHLO</name>
<accession>A0AAX4NXE5</accession>
<proteinExistence type="predicted"/>
<dbReference type="Proteomes" id="UP001472866">
    <property type="component" value="Chromosome 01"/>
</dbReference>
<feature type="chain" id="PRO_5043444414" description="Glycoside hydrolase family 31 N-terminal domain-containing protein" evidence="1">
    <location>
        <begin position="33"/>
        <end position="856"/>
    </location>
</feature>
<evidence type="ECO:0000313" key="2">
    <source>
        <dbReference type="EMBL" id="WZN58586.1"/>
    </source>
</evidence>
<organism evidence="2 3">
    <name type="scientific">Chloropicon roscoffensis</name>
    <dbReference type="NCBI Taxonomy" id="1461544"/>
    <lineage>
        <taxon>Eukaryota</taxon>
        <taxon>Viridiplantae</taxon>
        <taxon>Chlorophyta</taxon>
        <taxon>Chloropicophyceae</taxon>
        <taxon>Chloropicales</taxon>
        <taxon>Chloropicaceae</taxon>
        <taxon>Chloropicon</taxon>
    </lineage>
</organism>
<keyword evidence="1" id="KW-0732">Signal</keyword>
<sequence>MGSAGGGVHSERRRGSHVLGVALLSLAWLLLARPGAFTSCAAAPNGVTNRRDSDLLRVVLGEDPSRPSFEIVVRGKTWLASSQPYLRHEGTTRTPENGTLELVGTGAISGADAKLGPYDGVSWEWVTTSRDGTRVTMKTAVKWFPHGVVLFEQTFPDGARWTQTPGLDCSPGRPEMATCPACASMTWPGLASAFPTFSRDPAVAQEDLGFLEFYGIFENGESGAWGPRLGEWPKDDIVGGLSSGPIALFNKRGEALVISSHGSFMSASHDQGPETLDFGTMGSLTSLPAGFSVSHVLVASRGGVNKAFRAWGDHLLSYYGKPPQWSKNGGDVTSSYLGYTTDNGAYYYYNPMPGEDMLGTLLKVHEYANEAGIPYRHVLLDSWWYYKDPRDGSVVLWEAREDSFAGGSAGMRRLVEVTGWAVTAHNRYWSNRTDYDVLSGGNFGFVNDIGCPCRPRDAYSVPSAQVFWDFLLGQAKAQWGLSTYEQDWLWPQFLGTTELLEDANLGSAWLLQMGAAASAHGLGIQYCMPFPRHLMQSVEISAVTQARASNDYGPRDRKWQWRIGRSSILVDALGLAPSKDGVYTTAVQPGGSQGHFVELRPELELIVAVLSTGPVQIADGVGFSDAGLISRACSEDGLILGPSRAATAMDFTLIGEAFGGGGGEIRASSRPEVWAAHSEVGAEVWIHVLAADLQQPTVVELRDLLNVPNDGPFWDSDWEGEEDFAYVAYRAAAFDPAGATIVELGRDGLELDDASGPLGHELWHVARPRGGVAILGELSKFVPTSPRRFISIQRQGPLTRVAVRGAQGEEVTLSFAERRQGGYRLAERSCVVGASGDCEVQFTATGAAAAQEQVGE</sequence>
<evidence type="ECO:0000313" key="3">
    <source>
        <dbReference type="Proteomes" id="UP001472866"/>
    </source>
</evidence>
<dbReference type="EMBL" id="CP151501">
    <property type="protein sequence ID" value="WZN58586.1"/>
    <property type="molecule type" value="Genomic_DNA"/>
</dbReference>
<keyword evidence="3" id="KW-1185">Reference proteome</keyword>